<dbReference type="Pfam" id="PF07983">
    <property type="entry name" value="X8"/>
    <property type="match status" value="1"/>
</dbReference>
<dbReference type="eggNOG" id="ENOG502S2JG">
    <property type="taxonomic scope" value="Eukaryota"/>
</dbReference>
<evidence type="ECO:0000256" key="6">
    <source>
        <dbReference type="ARBA" id="ARBA00023157"/>
    </source>
</evidence>
<organism evidence="12 13">
    <name type="scientific">Solanum tuberosum</name>
    <name type="common">Potato</name>
    <dbReference type="NCBI Taxonomy" id="4113"/>
    <lineage>
        <taxon>Eukaryota</taxon>
        <taxon>Viridiplantae</taxon>
        <taxon>Streptophyta</taxon>
        <taxon>Embryophyta</taxon>
        <taxon>Tracheophyta</taxon>
        <taxon>Spermatophyta</taxon>
        <taxon>Magnoliopsida</taxon>
        <taxon>eudicotyledons</taxon>
        <taxon>Gunneridae</taxon>
        <taxon>Pentapetalae</taxon>
        <taxon>asterids</taxon>
        <taxon>lamiids</taxon>
        <taxon>Solanales</taxon>
        <taxon>Solanaceae</taxon>
        <taxon>Solanoideae</taxon>
        <taxon>Solaneae</taxon>
        <taxon>Solanum</taxon>
    </lineage>
</organism>
<keyword evidence="5" id="KW-0472">Membrane</keyword>
<dbReference type="HOGENOM" id="CLU_802670_0_0_1"/>
<dbReference type="PANTHER" id="PTHR31044">
    <property type="entry name" value="BETA-1,3 GLUCANASE"/>
    <property type="match status" value="1"/>
</dbReference>
<dbReference type="EnsemblPlants" id="PGSC0003DMT400024290">
    <property type="protein sequence ID" value="PGSC0003DMT400024290"/>
    <property type="gene ID" value="PGSC0003DMG401009389"/>
</dbReference>
<dbReference type="PANTHER" id="PTHR31044:SF33">
    <property type="entry name" value="PLASMODESMATA CALLOSE-BINDING PROTEIN 5"/>
    <property type="match status" value="1"/>
</dbReference>
<keyword evidence="3" id="KW-0336">GPI-anchor</keyword>
<gene>
    <name evidence="12" type="primary">LOC102592342</name>
</gene>
<dbReference type="GO" id="GO:0098552">
    <property type="term" value="C:side of membrane"/>
    <property type="evidence" value="ECO:0007669"/>
    <property type="project" value="UniProtKB-KW"/>
</dbReference>
<evidence type="ECO:0000256" key="7">
    <source>
        <dbReference type="ARBA" id="ARBA00023180"/>
    </source>
</evidence>
<protein>
    <recommendedName>
        <fullName evidence="11">X8 domain-containing protein</fullName>
    </recommendedName>
</protein>
<proteinExistence type="predicted"/>
<feature type="region of interest" description="Disordered" evidence="9">
    <location>
        <begin position="27"/>
        <end position="78"/>
    </location>
</feature>
<keyword evidence="8" id="KW-0449">Lipoprotein</keyword>
<reference evidence="12" key="2">
    <citation type="submission" date="2015-06" db="UniProtKB">
        <authorList>
            <consortium name="EnsemblPlants"/>
        </authorList>
    </citation>
    <scope>IDENTIFICATION</scope>
    <source>
        <strain evidence="12">DM1-3 516 R44</strain>
    </source>
</reference>
<name>M1AJU0_SOLTU</name>
<accession>M1AJU0</accession>
<dbReference type="ExpressionAtlas" id="M1AJU0">
    <property type="expression patterns" value="baseline"/>
</dbReference>
<feature type="domain" description="X8" evidence="11">
    <location>
        <begin position="88"/>
        <end position="173"/>
    </location>
</feature>
<dbReference type="InterPro" id="IPR044788">
    <property type="entry name" value="X8_dom_prot"/>
</dbReference>
<evidence type="ECO:0000256" key="10">
    <source>
        <dbReference type="SAM" id="SignalP"/>
    </source>
</evidence>
<dbReference type="AlphaFoldDB" id="M1AJU0"/>
<keyword evidence="4 10" id="KW-0732">Signal</keyword>
<sequence>MSLKFSFSLLLFSLISTLSTAQFGGTGSAPAGTGTAPGGVGTTPGGTGTTPGGAVTSPSGVGSAPGGTSAAPAGGTATGGGGGATVELWCVAKNNAEDTALQSALDWACGPGGANCGPIQPGGSCYDPKDIQKTASYVFNDYFIKHGMTEDACNFDNTAALISINPSHNGCKFPSRVGIGSGSGSNLLSEIGVEVGLGSRIGIMIKVMVESRMRPQLRSGLGSRVWVSGKSQCRGKILGQGGWVGLDSVRVELNNIRHYTYIVSFIHMILGYPHFYYAEAPLDYLVSQFFGFELNPSKNSSGSSSGSTNGGLSPSSEDLSSGSSILRRWMYILMAINLLFASQLIF</sequence>
<feature type="chain" id="PRO_5004011360" description="X8 domain-containing protein" evidence="10">
    <location>
        <begin position="22"/>
        <end position="346"/>
    </location>
</feature>
<evidence type="ECO:0000256" key="2">
    <source>
        <dbReference type="ARBA" id="ARBA00022475"/>
    </source>
</evidence>
<dbReference type="Gene3D" id="1.20.58.1040">
    <property type="match status" value="1"/>
</dbReference>
<feature type="compositionally biased region" description="Gly residues" evidence="9">
    <location>
        <begin position="35"/>
        <end position="51"/>
    </location>
</feature>
<dbReference type="Gramene" id="PGSC0003DMT400024290">
    <property type="protein sequence ID" value="PGSC0003DMT400024290"/>
    <property type="gene ID" value="PGSC0003DMG401009389"/>
</dbReference>
<dbReference type="GO" id="GO:0009506">
    <property type="term" value="C:plasmodesma"/>
    <property type="evidence" value="ECO:0007669"/>
    <property type="project" value="UniProtKB-ARBA"/>
</dbReference>
<evidence type="ECO:0000313" key="13">
    <source>
        <dbReference type="Proteomes" id="UP000011115"/>
    </source>
</evidence>
<evidence type="ECO:0000259" key="11">
    <source>
        <dbReference type="SMART" id="SM00768"/>
    </source>
</evidence>
<evidence type="ECO:0000256" key="1">
    <source>
        <dbReference type="ARBA" id="ARBA00004609"/>
    </source>
</evidence>
<evidence type="ECO:0000256" key="3">
    <source>
        <dbReference type="ARBA" id="ARBA00022622"/>
    </source>
</evidence>
<evidence type="ECO:0000256" key="5">
    <source>
        <dbReference type="ARBA" id="ARBA00023136"/>
    </source>
</evidence>
<dbReference type="InterPro" id="IPR012946">
    <property type="entry name" value="X8"/>
</dbReference>
<dbReference type="OrthoDB" id="1919050at2759"/>
<dbReference type="SMART" id="SM00768">
    <property type="entry name" value="X8"/>
    <property type="match status" value="1"/>
</dbReference>
<dbReference type="InParanoid" id="M1AJU0"/>
<evidence type="ECO:0000256" key="9">
    <source>
        <dbReference type="SAM" id="MobiDB-lite"/>
    </source>
</evidence>
<evidence type="ECO:0000256" key="4">
    <source>
        <dbReference type="ARBA" id="ARBA00022729"/>
    </source>
</evidence>
<dbReference type="PaxDb" id="4113-PGSC0003DMT400024290"/>
<keyword evidence="13" id="KW-1185">Reference proteome</keyword>
<feature type="compositionally biased region" description="Low complexity" evidence="9">
    <location>
        <begin position="52"/>
        <end position="75"/>
    </location>
</feature>
<keyword evidence="7" id="KW-0325">Glycoprotein</keyword>
<dbReference type="FunFam" id="1.20.58.1040:FF:000001">
    <property type="entry name" value="Glucan endo-1,3-beta-glucosidase 4"/>
    <property type="match status" value="1"/>
</dbReference>
<keyword evidence="6" id="KW-1015">Disulfide bond</keyword>
<dbReference type="GO" id="GO:0005886">
    <property type="term" value="C:plasma membrane"/>
    <property type="evidence" value="ECO:0007669"/>
    <property type="project" value="UniProtKB-SubCell"/>
</dbReference>
<comment type="subcellular location">
    <subcellularLocation>
        <location evidence="1">Cell membrane</location>
        <topology evidence="1">Lipid-anchor</topology>
        <topology evidence="1">GPI-anchor</topology>
    </subcellularLocation>
</comment>
<dbReference type="OMA" id="WMYILMA"/>
<dbReference type="Proteomes" id="UP000011115">
    <property type="component" value="Unassembled WGS sequence"/>
</dbReference>
<evidence type="ECO:0000256" key="8">
    <source>
        <dbReference type="ARBA" id="ARBA00023288"/>
    </source>
</evidence>
<keyword evidence="2" id="KW-1003">Cell membrane</keyword>
<evidence type="ECO:0000313" key="12">
    <source>
        <dbReference type="EnsemblPlants" id="PGSC0003DMT400024290"/>
    </source>
</evidence>
<feature type="signal peptide" evidence="10">
    <location>
        <begin position="1"/>
        <end position="21"/>
    </location>
</feature>
<reference evidence="13" key="1">
    <citation type="journal article" date="2011" name="Nature">
        <title>Genome sequence and analysis of the tuber crop potato.</title>
        <authorList>
            <consortium name="The Potato Genome Sequencing Consortium"/>
        </authorList>
    </citation>
    <scope>NUCLEOTIDE SEQUENCE [LARGE SCALE GENOMIC DNA]</scope>
    <source>
        <strain evidence="13">cv. DM1-3 516 R44</strain>
    </source>
</reference>